<evidence type="ECO:0000313" key="12">
    <source>
        <dbReference type="EMBL" id="SHI98669.1"/>
    </source>
</evidence>
<dbReference type="PANTHER" id="PTHR11693:SF22">
    <property type="entry name" value="ATP SYNTHASE SUBUNIT GAMMA, MITOCHONDRIAL"/>
    <property type="match status" value="1"/>
</dbReference>
<sequence length="294" mass="33197">MANSKEVLSRIKSIEDTMKITNAMYLISSSKLKKARKSLSDTLPFFQALQDTIAKILDHVPNMTHPYFDSGKENNQSEKKRGFIVVTADKGLAGAYNHNIIKIAEEKLAQGTDDVLFIVGEVGRRYFDKKDVNIDRKFNYSANNPNIQRARVMSRKIMSAYDNKQIDEIHIIYTKMVGSMKEEPEVLQLLPLKKGSFSDQAHDGYQALVEFDPSPEEVLTQIVPDYVLGIVLGALVESYSSEQNARMTAMQASTDNAKEMLRELRIEYNRVRQAAITQEITEIVGGARALKNKK</sequence>
<dbReference type="InterPro" id="IPR000131">
    <property type="entry name" value="ATP_synth_F1_gsu"/>
</dbReference>
<dbReference type="STRING" id="1122934.SAMN02745691_01144"/>
<dbReference type="PRINTS" id="PR00126">
    <property type="entry name" value="ATPASEGAMMA"/>
</dbReference>
<dbReference type="GO" id="GO:0005524">
    <property type="term" value="F:ATP binding"/>
    <property type="evidence" value="ECO:0007669"/>
    <property type="project" value="UniProtKB-UniRule"/>
</dbReference>
<keyword evidence="13" id="KW-1185">Reference proteome</keyword>
<organism evidence="12 13">
    <name type="scientific">Parasporobacterium paucivorans DSM 15970</name>
    <dbReference type="NCBI Taxonomy" id="1122934"/>
    <lineage>
        <taxon>Bacteria</taxon>
        <taxon>Bacillati</taxon>
        <taxon>Bacillota</taxon>
        <taxon>Clostridia</taxon>
        <taxon>Lachnospirales</taxon>
        <taxon>Lachnospiraceae</taxon>
        <taxon>Parasporobacterium</taxon>
    </lineage>
</organism>
<dbReference type="GO" id="GO:0005886">
    <property type="term" value="C:plasma membrane"/>
    <property type="evidence" value="ECO:0007669"/>
    <property type="project" value="UniProtKB-SubCell"/>
</dbReference>
<evidence type="ECO:0000256" key="6">
    <source>
        <dbReference type="ARBA" id="ARBA00023065"/>
    </source>
</evidence>
<dbReference type="Gene3D" id="3.40.1380.10">
    <property type="match status" value="1"/>
</dbReference>
<dbReference type="Pfam" id="PF00231">
    <property type="entry name" value="ATP-synt"/>
    <property type="match status" value="1"/>
</dbReference>
<feature type="coiled-coil region" evidence="11">
    <location>
        <begin position="247"/>
        <end position="274"/>
    </location>
</feature>
<keyword evidence="10" id="KW-1003">Cell membrane</keyword>
<keyword evidence="8 10" id="KW-0139">CF(1)</keyword>
<dbReference type="EMBL" id="FQYT01000010">
    <property type="protein sequence ID" value="SHI98669.1"/>
    <property type="molecule type" value="Genomic_DNA"/>
</dbReference>
<keyword evidence="6 10" id="KW-0406">Ion transport</keyword>
<dbReference type="SUPFAM" id="SSF52943">
    <property type="entry name" value="ATP synthase (F1-ATPase), gamma subunit"/>
    <property type="match status" value="1"/>
</dbReference>
<dbReference type="GO" id="GO:0042777">
    <property type="term" value="P:proton motive force-driven plasma membrane ATP synthesis"/>
    <property type="evidence" value="ECO:0007669"/>
    <property type="project" value="UniProtKB-UniRule"/>
</dbReference>
<protein>
    <recommendedName>
        <fullName evidence="10">ATP synthase gamma chain</fullName>
    </recommendedName>
    <alternativeName>
        <fullName evidence="10">ATP synthase F1 sector gamma subunit</fullName>
    </alternativeName>
    <alternativeName>
        <fullName evidence="10">F-ATPase gamma subunit</fullName>
    </alternativeName>
</protein>
<dbReference type="CDD" id="cd12151">
    <property type="entry name" value="F1-ATPase_gamma"/>
    <property type="match status" value="1"/>
</dbReference>
<evidence type="ECO:0000256" key="3">
    <source>
        <dbReference type="ARBA" id="ARBA00007681"/>
    </source>
</evidence>
<keyword evidence="5 10" id="KW-0375">Hydrogen ion transport</keyword>
<accession>A0A1M6FM34</accession>
<dbReference type="AlphaFoldDB" id="A0A1M6FM34"/>
<dbReference type="InterPro" id="IPR035968">
    <property type="entry name" value="ATP_synth_F1_ATPase_gsu"/>
</dbReference>
<comment type="subunit">
    <text evidence="10">F-type ATPases have 2 components, CF(1) - the catalytic core - and CF(0) - the membrane proton channel. CF(1) has five subunits: alpha(3), beta(3), gamma(1), delta(1), epsilon(1). CF(0) has three main subunits: a, b and c.</text>
</comment>
<evidence type="ECO:0000256" key="7">
    <source>
        <dbReference type="ARBA" id="ARBA00023136"/>
    </source>
</evidence>
<dbReference type="Proteomes" id="UP000184342">
    <property type="component" value="Unassembled WGS sequence"/>
</dbReference>
<evidence type="ECO:0000256" key="2">
    <source>
        <dbReference type="ARBA" id="ARBA00004170"/>
    </source>
</evidence>
<reference evidence="12 13" key="1">
    <citation type="submission" date="2016-11" db="EMBL/GenBank/DDBJ databases">
        <authorList>
            <person name="Jaros S."/>
            <person name="Januszkiewicz K."/>
            <person name="Wedrychowicz H."/>
        </authorList>
    </citation>
    <scope>NUCLEOTIDE SEQUENCE [LARGE SCALE GENOMIC DNA]</scope>
    <source>
        <strain evidence="12 13">DSM 15970</strain>
    </source>
</reference>
<dbReference type="InterPro" id="IPR023632">
    <property type="entry name" value="ATP_synth_F1_gsu_CS"/>
</dbReference>
<evidence type="ECO:0000256" key="10">
    <source>
        <dbReference type="HAMAP-Rule" id="MF_00815"/>
    </source>
</evidence>
<dbReference type="PROSITE" id="PS00153">
    <property type="entry name" value="ATPASE_GAMMA"/>
    <property type="match status" value="1"/>
</dbReference>
<evidence type="ECO:0000256" key="4">
    <source>
        <dbReference type="ARBA" id="ARBA00022448"/>
    </source>
</evidence>
<keyword evidence="11" id="KW-0175">Coiled coil</keyword>
<evidence type="ECO:0000256" key="5">
    <source>
        <dbReference type="ARBA" id="ARBA00022781"/>
    </source>
</evidence>
<evidence type="ECO:0000256" key="1">
    <source>
        <dbReference type="ARBA" id="ARBA00003456"/>
    </source>
</evidence>
<comment type="function">
    <text evidence="1 10">Produces ATP from ADP in the presence of a proton gradient across the membrane. The gamma chain is believed to be important in regulating ATPase activity and the flow of protons through the CF(0) complex.</text>
</comment>
<comment type="similarity">
    <text evidence="3 10">Belongs to the ATPase gamma chain family.</text>
</comment>
<comment type="subcellular location">
    <subcellularLocation>
        <location evidence="10">Cell membrane</location>
        <topology evidence="10">Peripheral membrane protein</topology>
    </subcellularLocation>
    <subcellularLocation>
        <location evidence="2">Membrane</location>
        <topology evidence="2">Peripheral membrane protein</topology>
    </subcellularLocation>
</comment>
<evidence type="ECO:0000313" key="13">
    <source>
        <dbReference type="Proteomes" id="UP000184342"/>
    </source>
</evidence>
<dbReference type="Gene3D" id="1.10.287.80">
    <property type="entry name" value="ATP synthase, gamma subunit, helix hairpin domain"/>
    <property type="match status" value="1"/>
</dbReference>
<dbReference type="GO" id="GO:0046933">
    <property type="term" value="F:proton-transporting ATP synthase activity, rotational mechanism"/>
    <property type="evidence" value="ECO:0007669"/>
    <property type="project" value="UniProtKB-UniRule"/>
</dbReference>
<evidence type="ECO:0000256" key="9">
    <source>
        <dbReference type="ARBA" id="ARBA00023310"/>
    </source>
</evidence>
<dbReference type="NCBIfam" id="TIGR01146">
    <property type="entry name" value="ATPsyn_F1gamma"/>
    <property type="match status" value="1"/>
</dbReference>
<proteinExistence type="inferred from homology"/>
<keyword evidence="4 10" id="KW-0813">Transport</keyword>
<dbReference type="OrthoDB" id="9812769at2"/>
<dbReference type="PANTHER" id="PTHR11693">
    <property type="entry name" value="ATP SYNTHASE GAMMA CHAIN"/>
    <property type="match status" value="1"/>
</dbReference>
<keyword evidence="7 10" id="KW-0472">Membrane</keyword>
<name>A0A1M6FM34_9FIRM</name>
<gene>
    <name evidence="10" type="primary">atpG</name>
    <name evidence="12" type="ORF">SAMN02745691_01144</name>
</gene>
<keyword evidence="9 10" id="KW-0066">ATP synthesis</keyword>
<dbReference type="RefSeq" id="WP_073993402.1">
    <property type="nucleotide sequence ID" value="NZ_FQYT01000010.1"/>
</dbReference>
<evidence type="ECO:0000256" key="11">
    <source>
        <dbReference type="SAM" id="Coils"/>
    </source>
</evidence>
<dbReference type="HAMAP" id="MF_00815">
    <property type="entry name" value="ATP_synth_gamma_bact"/>
    <property type="match status" value="1"/>
</dbReference>
<evidence type="ECO:0000256" key="8">
    <source>
        <dbReference type="ARBA" id="ARBA00023196"/>
    </source>
</evidence>
<dbReference type="GO" id="GO:0045259">
    <property type="term" value="C:proton-transporting ATP synthase complex"/>
    <property type="evidence" value="ECO:0007669"/>
    <property type="project" value="UniProtKB-KW"/>
</dbReference>